<keyword evidence="2" id="KW-1185">Reference proteome</keyword>
<gene>
    <name evidence="1" type="ORF">Amon02_001025100</name>
</gene>
<dbReference type="Proteomes" id="UP001165064">
    <property type="component" value="Unassembled WGS sequence"/>
</dbReference>
<evidence type="ECO:0000313" key="2">
    <source>
        <dbReference type="Proteomes" id="UP001165064"/>
    </source>
</evidence>
<comment type="caution">
    <text evidence="1">The sequence shown here is derived from an EMBL/GenBank/DDBJ whole genome shotgun (WGS) entry which is preliminary data.</text>
</comment>
<name>A0ACB5TYK7_AMBMO</name>
<proteinExistence type="predicted"/>
<sequence>MYSSVDMTGVYQDSTHLPLQSLLQSYRFVQPHSTNQWPSDLRKGNERPYMMYGKMYFPSQFLEGMLIKRLSNTSQVIVKFISSPKLQKLANPASIISLQFQRQTPSNSMEFIFSSKDALTGFRYLYNFGTSSNQYTSNANSSSNYHVHNNHNHNHINSSLDPQNQDTNHNHQHTTPQLPTESSLLSLGCELWFAPYSMSPGLSTALRYSTHLTSSGKPLTITLAMNPLLGTVESTYAIKTDINSTFCSKYSFNLYSYESDLSLGVNFLRF</sequence>
<protein>
    <submittedName>
        <fullName evidence="1">Unnamed protein product</fullName>
    </submittedName>
</protein>
<reference evidence="1" key="1">
    <citation type="submission" date="2023-04" db="EMBL/GenBank/DDBJ databases">
        <title>Ambrosiozyma monospora NBRC 10751.</title>
        <authorList>
            <person name="Ichikawa N."/>
            <person name="Sato H."/>
            <person name="Tonouchi N."/>
        </authorList>
    </citation>
    <scope>NUCLEOTIDE SEQUENCE</scope>
    <source>
        <strain evidence="1">NBRC 10751</strain>
    </source>
</reference>
<dbReference type="EMBL" id="BSXS01010136">
    <property type="protein sequence ID" value="GME97488.1"/>
    <property type="molecule type" value="Genomic_DNA"/>
</dbReference>
<evidence type="ECO:0000313" key="1">
    <source>
        <dbReference type="EMBL" id="GME97488.1"/>
    </source>
</evidence>
<accession>A0ACB5TYK7</accession>
<organism evidence="1 2">
    <name type="scientific">Ambrosiozyma monospora</name>
    <name type="common">Yeast</name>
    <name type="synonym">Endomycopsis monosporus</name>
    <dbReference type="NCBI Taxonomy" id="43982"/>
    <lineage>
        <taxon>Eukaryota</taxon>
        <taxon>Fungi</taxon>
        <taxon>Dikarya</taxon>
        <taxon>Ascomycota</taxon>
        <taxon>Saccharomycotina</taxon>
        <taxon>Pichiomycetes</taxon>
        <taxon>Pichiales</taxon>
        <taxon>Pichiaceae</taxon>
        <taxon>Ambrosiozyma</taxon>
    </lineage>
</organism>